<dbReference type="PANTHER" id="PTHR42899:SF1">
    <property type="entry name" value="SPERMATOGENESIS-ASSOCIATED PROTEIN 20"/>
    <property type="match status" value="1"/>
</dbReference>
<name>A0A1T2KUF3_9GAMM</name>
<dbReference type="SUPFAM" id="SSF48208">
    <property type="entry name" value="Six-hairpin glycosidases"/>
    <property type="match status" value="1"/>
</dbReference>
<evidence type="ECO:0000256" key="1">
    <source>
        <dbReference type="SAM" id="SignalP"/>
    </source>
</evidence>
<dbReference type="InterPro" id="IPR036249">
    <property type="entry name" value="Thioredoxin-like_sf"/>
</dbReference>
<feature type="signal peptide" evidence="1">
    <location>
        <begin position="1"/>
        <end position="19"/>
    </location>
</feature>
<evidence type="ECO:0000259" key="2">
    <source>
        <dbReference type="Pfam" id="PF03190"/>
    </source>
</evidence>
<dbReference type="SUPFAM" id="SSF52833">
    <property type="entry name" value="Thioredoxin-like"/>
    <property type="match status" value="1"/>
</dbReference>
<dbReference type="PANTHER" id="PTHR42899">
    <property type="entry name" value="SPERMATOGENESIS-ASSOCIATED PROTEIN 20"/>
    <property type="match status" value="1"/>
</dbReference>
<keyword evidence="4" id="KW-1185">Reference proteome</keyword>
<dbReference type="Proteomes" id="UP000190896">
    <property type="component" value="Unassembled WGS sequence"/>
</dbReference>
<dbReference type="InterPro" id="IPR008928">
    <property type="entry name" value="6-hairpin_glycosidase_sf"/>
</dbReference>
<dbReference type="Gene3D" id="1.50.10.10">
    <property type="match status" value="1"/>
</dbReference>
<dbReference type="InterPro" id="IPR012341">
    <property type="entry name" value="6hp_glycosidase-like_sf"/>
</dbReference>
<dbReference type="InterPro" id="IPR024705">
    <property type="entry name" value="Ssp411"/>
</dbReference>
<dbReference type="GO" id="GO:0005975">
    <property type="term" value="P:carbohydrate metabolic process"/>
    <property type="evidence" value="ECO:0007669"/>
    <property type="project" value="InterPro"/>
</dbReference>
<gene>
    <name evidence="3" type="ORF">BOW51_07725</name>
</gene>
<feature type="chain" id="PRO_5013318311" description="Spermatogenesis-associated protein 20-like TRX domain-containing protein" evidence="1">
    <location>
        <begin position="20"/>
        <end position="602"/>
    </location>
</feature>
<dbReference type="AlphaFoldDB" id="A0A1T2KUF3"/>
<proteinExistence type="predicted"/>
<dbReference type="OrthoDB" id="9762614at2"/>
<dbReference type="Gene3D" id="3.40.30.10">
    <property type="entry name" value="Glutaredoxin"/>
    <property type="match status" value="1"/>
</dbReference>
<keyword evidence="1" id="KW-0732">Signal</keyword>
<dbReference type="CDD" id="cd02955">
    <property type="entry name" value="SSP411"/>
    <property type="match status" value="1"/>
</dbReference>
<dbReference type="EMBL" id="MPRJ01000044">
    <property type="protein sequence ID" value="OOZ36336.1"/>
    <property type="molecule type" value="Genomic_DNA"/>
</dbReference>
<accession>A0A1T2KUF3</accession>
<sequence length="602" mass="67508">MARVLAVFLALLFTLSAQGSVSNQLKDHPSPYLALHGNDPVHWQAWGAEVLERARRENKLIFIASGYFACHWCHVMQRESYQDPEIARFLNTHFIPVKVDRELQPTLDAHLINFVEKTRGSAGWPLNVFLTPEGYPLVGLTYAPPKPFMGLLEKLETRWAERADDLKEAARLASLAMKEERVDAKPLASIDAEGLHVGLVTMALALGDEMEGGLGMQPRFPMAPQWSALIDRLSHGRDEKLAELISLTLDQMAKQGLRDHIGGGFFRYTVDPSWQVPHYEKMLYTQALLSQLYLKAAHAFGRSEYKEVARDTLDFALRELKQDNGGFIASLSAVDEDDEEGGGYLWRDAQLKQALSGQELQFARKRWRLEGTSPTEGGYLPVDHQSVSSLSKAQGADLSQLEITVKRKLLKARESRKHPQDTKQLAAWNGLMLLALVDGAREFGDARYRKSASDLRDFLVNRLWNGERLFRARDGKRNLGSAAMEDYVYVAAGLHAWSRLSGSKADYHLSRTLVKQAWDRYFTADGWQSTDESLVPGIASEQAMTDGPLPSPAAMLIELSFSFEDKALVSKAKQALTLSYPVVQDQPIWYASHIQALMKNPL</sequence>
<organism evidence="3 4">
    <name type="scientific">Solemya velesiana gill symbiont</name>
    <dbReference type="NCBI Taxonomy" id="1918948"/>
    <lineage>
        <taxon>Bacteria</taxon>
        <taxon>Pseudomonadati</taxon>
        <taxon>Pseudomonadota</taxon>
        <taxon>Gammaproteobacteria</taxon>
        <taxon>sulfur-oxidizing symbionts</taxon>
    </lineage>
</organism>
<reference evidence="3 4" key="1">
    <citation type="submission" date="2016-11" db="EMBL/GenBank/DDBJ databases">
        <title>Mixed transmission modes and dynamic genome evolution in an obligate animal-bacterial symbiosis.</title>
        <authorList>
            <person name="Russell S.L."/>
            <person name="Corbett-Detig R.B."/>
            <person name="Cavanaugh C.M."/>
        </authorList>
    </citation>
    <scope>NUCLEOTIDE SEQUENCE [LARGE SCALE GENOMIC DNA]</scope>
    <source>
        <strain evidence="3">Se-Cadez</strain>
    </source>
</reference>
<dbReference type="PIRSF" id="PIRSF006402">
    <property type="entry name" value="UCP006402_thioredoxin"/>
    <property type="match status" value="1"/>
</dbReference>
<dbReference type="RefSeq" id="WP_078487338.1">
    <property type="nucleotide sequence ID" value="NZ_MPRJ01000044.1"/>
</dbReference>
<comment type="caution">
    <text evidence="3">The sequence shown here is derived from an EMBL/GenBank/DDBJ whole genome shotgun (WGS) entry which is preliminary data.</text>
</comment>
<dbReference type="Pfam" id="PF03190">
    <property type="entry name" value="Thioredox_DsbH"/>
    <property type="match status" value="1"/>
</dbReference>
<evidence type="ECO:0000313" key="4">
    <source>
        <dbReference type="Proteomes" id="UP000190896"/>
    </source>
</evidence>
<evidence type="ECO:0000313" key="3">
    <source>
        <dbReference type="EMBL" id="OOZ36336.1"/>
    </source>
</evidence>
<protein>
    <recommendedName>
        <fullName evidence="2">Spermatogenesis-associated protein 20-like TRX domain-containing protein</fullName>
    </recommendedName>
</protein>
<feature type="domain" description="Spermatogenesis-associated protein 20-like TRX" evidence="2">
    <location>
        <begin position="23"/>
        <end position="171"/>
    </location>
</feature>
<dbReference type="InterPro" id="IPR004879">
    <property type="entry name" value="Ssp411-like_TRX"/>
</dbReference>